<proteinExistence type="predicted"/>
<dbReference type="AlphaFoldDB" id="A0A5J4ZVA4"/>
<protein>
    <submittedName>
        <fullName evidence="1">Uncharacterized protein</fullName>
    </submittedName>
</protein>
<gene>
    <name evidence="1" type="ORF">F0562_012311</name>
</gene>
<dbReference type="EMBL" id="CM018048">
    <property type="protein sequence ID" value="KAA8521638.1"/>
    <property type="molecule type" value="Genomic_DNA"/>
</dbReference>
<dbReference type="Proteomes" id="UP000325577">
    <property type="component" value="Linkage Group LG5"/>
</dbReference>
<reference evidence="1 2" key="1">
    <citation type="submission" date="2019-09" db="EMBL/GenBank/DDBJ databases">
        <title>A chromosome-level genome assembly of the Chinese tupelo Nyssa sinensis.</title>
        <authorList>
            <person name="Yang X."/>
            <person name="Kang M."/>
            <person name="Yang Y."/>
            <person name="Xiong H."/>
            <person name="Wang M."/>
            <person name="Zhang Z."/>
            <person name="Wang Z."/>
            <person name="Wu H."/>
            <person name="Ma T."/>
            <person name="Liu J."/>
            <person name="Xi Z."/>
        </authorList>
    </citation>
    <scope>NUCLEOTIDE SEQUENCE [LARGE SCALE GENOMIC DNA]</scope>
    <source>
        <strain evidence="1">J267</strain>
        <tissue evidence="1">Leaf</tissue>
    </source>
</reference>
<evidence type="ECO:0000313" key="2">
    <source>
        <dbReference type="Proteomes" id="UP000325577"/>
    </source>
</evidence>
<name>A0A5J4ZVA4_9ASTE</name>
<organism evidence="1 2">
    <name type="scientific">Nyssa sinensis</name>
    <dbReference type="NCBI Taxonomy" id="561372"/>
    <lineage>
        <taxon>Eukaryota</taxon>
        <taxon>Viridiplantae</taxon>
        <taxon>Streptophyta</taxon>
        <taxon>Embryophyta</taxon>
        <taxon>Tracheophyta</taxon>
        <taxon>Spermatophyta</taxon>
        <taxon>Magnoliopsida</taxon>
        <taxon>eudicotyledons</taxon>
        <taxon>Gunneridae</taxon>
        <taxon>Pentapetalae</taxon>
        <taxon>asterids</taxon>
        <taxon>Cornales</taxon>
        <taxon>Nyssaceae</taxon>
        <taxon>Nyssa</taxon>
    </lineage>
</organism>
<accession>A0A5J4ZVA4</accession>
<evidence type="ECO:0000313" key="1">
    <source>
        <dbReference type="EMBL" id="KAA8521638.1"/>
    </source>
</evidence>
<keyword evidence="2" id="KW-1185">Reference proteome</keyword>
<sequence length="154" mass="17466">MDQTQLQSPLTRNDDHVLRSFSHHSTINGFQAHAYGILGAHSSDSTFDIKNEIHFNGAIHNAINESTQISDVHQQVNDGVHFRHKVNGIQLHSFEAMGVGCRRSTFKIENPTQVLSNIRGLDPQHDTNIPRWLHSVILVINTLKQLISEWWTTT</sequence>